<dbReference type="EMBL" id="JAPDPI010000001">
    <property type="protein sequence ID" value="MCW3804140.1"/>
    <property type="molecule type" value="Genomic_DNA"/>
</dbReference>
<sequence>MKVIIIGSKGFIGQNLVKYFEYKNYQVWKADVVVDYADTDRYFLIDVSNSDFNTVFHFQKYDICINCSGAASVPDSLKNPMRDYYLNAVNVFKILSAINQFQPECKFINLGSAAVYGNPQTLPVSEDAKRNPLSPYGFHKLQAEQICEEFYSFFKLQTCSLRIFSVYGAGLQKQLFWDLNKKANSGETFTLFGTGEESRDFIHVDDLARAIERVAQSTYFRADVINIANGEEVKIKDAVATFFSFYPYDIRYSFSGDSRKGDPLNWKADILRLKSLGYHPSVKMVDGLKGYYDWLHVE</sequence>
<dbReference type="PANTHER" id="PTHR43000">
    <property type="entry name" value="DTDP-D-GLUCOSE 4,6-DEHYDRATASE-RELATED"/>
    <property type="match status" value="1"/>
</dbReference>
<dbReference type="SUPFAM" id="SSF51735">
    <property type="entry name" value="NAD(P)-binding Rossmann-fold domains"/>
    <property type="match status" value="1"/>
</dbReference>
<dbReference type="Gene3D" id="3.40.50.720">
    <property type="entry name" value="NAD(P)-binding Rossmann-like Domain"/>
    <property type="match status" value="1"/>
</dbReference>
<evidence type="ECO:0000313" key="3">
    <source>
        <dbReference type="EMBL" id="MCW3804140.1"/>
    </source>
</evidence>
<evidence type="ECO:0000259" key="2">
    <source>
        <dbReference type="Pfam" id="PF01370"/>
    </source>
</evidence>
<organism evidence="3 4">
    <name type="scientific">Plebeiibacterium marinum</name>
    <dbReference type="NCBI Taxonomy" id="2992111"/>
    <lineage>
        <taxon>Bacteria</taxon>
        <taxon>Pseudomonadati</taxon>
        <taxon>Bacteroidota</taxon>
        <taxon>Bacteroidia</taxon>
        <taxon>Marinilabiliales</taxon>
        <taxon>Marinilabiliaceae</taxon>
        <taxon>Plebeiibacterium</taxon>
    </lineage>
</organism>
<feature type="domain" description="NAD-dependent epimerase/dehydratase" evidence="2">
    <location>
        <begin position="3"/>
        <end position="228"/>
    </location>
</feature>
<dbReference type="RefSeq" id="WP_301197363.1">
    <property type="nucleotide sequence ID" value="NZ_JAPDPI010000001.1"/>
</dbReference>
<keyword evidence="4" id="KW-1185">Reference proteome</keyword>
<evidence type="ECO:0000256" key="1">
    <source>
        <dbReference type="ARBA" id="ARBA00007637"/>
    </source>
</evidence>
<name>A0AAE3SHX6_9BACT</name>
<dbReference type="InterPro" id="IPR001509">
    <property type="entry name" value="Epimerase_deHydtase"/>
</dbReference>
<accession>A0AAE3SHX6</accession>
<reference evidence="3" key="1">
    <citation type="submission" date="2022-10" db="EMBL/GenBank/DDBJ databases">
        <authorList>
            <person name="Yu W.X."/>
        </authorList>
    </citation>
    <scope>NUCLEOTIDE SEQUENCE</scope>
    <source>
        <strain evidence="3">D04</strain>
    </source>
</reference>
<protein>
    <submittedName>
        <fullName evidence="3">NAD-dependent epimerase/dehydratase family protein</fullName>
    </submittedName>
</protein>
<dbReference type="Pfam" id="PF01370">
    <property type="entry name" value="Epimerase"/>
    <property type="match status" value="1"/>
</dbReference>
<dbReference type="Proteomes" id="UP001207408">
    <property type="component" value="Unassembled WGS sequence"/>
</dbReference>
<comment type="similarity">
    <text evidence="1">Belongs to the NAD(P)-dependent epimerase/dehydratase family.</text>
</comment>
<comment type="caution">
    <text evidence="3">The sequence shown here is derived from an EMBL/GenBank/DDBJ whole genome shotgun (WGS) entry which is preliminary data.</text>
</comment>
<proteinExistence type="inferred from homology"/>
<evidence type="ECO:0000313" key="4">
    <source>
        <dbReference type="Proteomes" id="UP001207408"/>
    </source>
</evidence>
<dbReference type="InterPro" id="IPR036291">
    <property type="entry name" value="NAD(P)-bd_dom_sf"/>
</dbReference>
<dbReference type="AlphaFoldDB" id="A0AAE3SHX6"/>
<gene>
    <name evidence="3" type="ORF">OM074_00815</name>
</gene>